<organism evidence="8 9">
    <name type="scientific">Sphaerisporangium rubeum</name>
    <dbReference type="NCBI Taxonomy" id="321317"/>
    <lineage>
        <taxon>Bacteria</taxon>
        <taxon>Bacillati</taxon>
        <taxon>Actinomycetota</taxon>
        <taxon>Actinomycetes</taxon>
        <taxon>Streptosporangiales</taxon>
        <taxon>Streptosporangiaceae</taxon>
        <taxon>Sphaerisporangium</taxon>
    </lineage>
</organism>
<accession>A0A7X0I8I7</accession>
<dbReference type="AlphaFoldDB" id="A0A7X0I8I7"/>
<dbReference type="Gene3D" id="2.60.40.290">
    <property type="match status" value="1"/>
</dbReference>
<dbReference type="GO" id="GO:0000272">
    <property type="term" value="P:polysaccharide catabolic process"/>
    <property type="evidence" value="ECO:0007669"/>
    <property type="project" value="UniProtKB-KW"/>
</dbReference>
<keyword evidence="9" id="KW-1185">Reference proteome</keyword>
<dbReference type="SMART" id="SM00637">
    <property type="entry name" value="CBD_II"/>
    <property type="match status" value="1"/>
</dbReference>
<dbReference type="GO" id="GO:0004553">
    <property type="term" value="F:hydrolase activity, hydrolyzing O-glycosyl compounds"/>
    <property type="evidence" value="ECO:0007669"/>
    <property type="project" value="InterPro"/>
</dbReference>
<gene>
    <name evidence="8" type="ORF">BJ992_000025</name>
</gene>
<proteinExistence type="predicted"/>
<feature type="domain" description="CBM2" evidence="7">
    <location>
        <begin position="232"/>
        <end position="340"/>
    </location>
</feature>
<dbReference type="GO" id="GO:0030247">
    <property type="term" value="F:polysaccharide binding"/>
    <property type="evidence" value="ECO:0007669"/>
    <property type="project" value="UniProtKB-UniRule"/>
</dbReference>
<dbReference type="InterPro" id="IPR013783">
    <property type="entry name" value="Ig-like_fold"/>
</dbReference>
<evidence type="ECO:0000256" key="5">
    <source>
        <dbReference type="SAM" id="SignalP"/>
    </source>
</evidence>
<feature type="region of interest" description="Disordered" evidence="4">
    <location>
        <begin position="131"/>
        <end position="152"/>
    </location>
</feature>
<feature type="domain" description="Fibronectin type-III" evidence="6">
    <location>
        <begin position="143"/>
        <end position="234"/>
    </location>
</feature>
<dbReference type="PROSITE" id="PS50853">
    <property type="entry name" value="FN3"/>
    <property type="match status" value="1"/>
</dbReference>
<dbReference type="CDD" id="cd00063">
    <property type="entry name" value="FN3"/>
    <property type="match status" value="1"/>
</dbReference>
<evidence type="ECO:0000256" key="4">
    <source>
        <dbReference type="SAM" id="MobiDB-lite"/>
    </source>
</evidence>
<feature type="chain" id="PRO_5030644957" description="Cellulose binding domain-containing protein" evidence="5">
    <location>
        <begin position="28"/>
        <end position="340"/>
    </location>
</feature>
<evidence type="ECO:0000259" key="7">
    <source>
        <dbReference type="PROSITE" id="PS51173"/>
    </source>
</evidence>
<keyword evidence="2" id="KW-0326">Glycosidase</keyword>
<dbReference type="InterPro" id="IPR036116">
    <property type="entry name" value="FN3_sf"/>
</dbReference>
<dbReference type="Proteomes" id="UP000555564">
    <property type="component" value="Unassembled WGS sequence"/>
</dbReference>
<protein>
    <recommendedName>
        <fullName evidence="10">Cellulose binding domain-containing protein</fullName>
    </recommendedName>
</protein>
<dbReference type="Gene3D" id="2.60.40.10">
    <property type="entry name" value="Immunoglobulins"/>
    <property type="match status" value="2"/>
</dbReference>
<feature type="signal peptide" evidence="5">
    <location>
        <begin position="1"/>
        <end position="27"/>
    </location>
</feature>
<evidence type="ECO:0000313" key="8">
    <source>
        <dbReference type="EMBL" id="MBB6470594.1"/>
    </source>
</evidence>
<evidence type="ECO:0000256" key="2">
    <source>
        <dbReference type="ARBA" id="ARBA00023295"/>
    </source>
</evidence>
<evidence type="ECO:0000313" key="9">
    <source>
        <dbReference type="Proteomes" id="UP000555564"/>
    </source>
</evidence>
<name>A0A7X0I8I7_9ACTN</name>
<comment type="caution">
    <text evidence="8">The sequence shown here is derived from an EMBL/GenBank/DDBJ whole genome shotgun (WGS) entry which is preliminary data.</text>
</comment>
<dbReference type="InterPro" id="IPR008965">
    <property type="entry name" value="CBM2/CBM3_carb-bd_dom_sf"/>
</dbReference>
<dbReference type="PROSITE" id="PS51173">
    <property type="entry name" value="CBM2"/>
    <property type="match status" value="1"/>
</dbReference>
<keyword evidence="5" id="KW-0732">Signal</keyword>
<evidence type="ECO:0008006" key="10">
    <source>
        <dbReference type="Google" id="ProtNLM"/>
    </source>
</evidence>
<dbReference type="InterPro" id="IPR003961">
    <property type="entry name" value="FN3_dom"/>
</dbReference>
<evidence type="ECO:0000259" key="6">
    <source>
        <dbReference type="PROSITE" id="PS50853"/>
    </source>
</evidence>
<dbReference type="SUPFAM" id="SSF49384">
    <property type="entry name" value="Carbohydrate-binding domain"/>
    <property type="match status" value="1"/>
</dbReference>
<dbReference type="SMART" id="SM00060">
    <property type="entry name" value="FN3"/>
    <property type="match status" value="2"/>
</dbReference>
<dbReference type="EMBL" id="JACHIU010000001">
    <property type="protein sequence ID" value="MBB6470594.1"/>
    <property type="molecule type" value="Genomic_DNA"/>
</dbReference>
<dbReference type="RefSeq" id="WP_184977919.1">
    <property type="nucleotide sequence ID" value="NZ_BAAALO010000006.1"/>
</dbReference>
<sequence>MQRRVISIVLAALAALAGLGATTPALSATAPARIAPLADTTPPTVPTGLSSTVRCNPLSVTLNWTASTDNVGVTGYDVYGAPYSGGTFVPVGTTSATSYTQPIMGLYLYEVRARDAAGNTSAFTEPVRVVPPPCPTMTPEPQPPTTPGTPTATVTCGSVTLTWTASTDNVGVIGYEIWRAPGATGGTFALVGTTTTTSFTQSGVGVYRFQVRARDATGNYSAFTSPVTVYVPACPTRGCTAVYSPAGDWPGAFQGKVVVTNTGTTATTGWTVTLTFPGGQQITRVWNASLNDFANPYTITNASYNGALAPNASTTFGLQGTTTSGADNTPITTCLRTPSS</sequence>
<keyword evidence="3" id="KW-0624">Polysaccharide degradation</keyword>
<evidence type="ECO:0000256" key="3">
    <source>
        <dbReference type="ARBA" id="ARBA00023326"/>
    </source>
</evidence>
<keyword evidence="1" id="KW-0119">Carbohydrate metabolism</keyword>
<dbReference type="InterPro" id="IPR012291">
    <property type="entry name" value="CBM2_carb-bd_dom_sf"/>
</dbReference>
<feature type="region of interest" description="Disordered" evidence="4">
    <location>
        <begin position="320"/>
        <end position="340"/>
    </location>
</feature>
<reference evidence="8 9" key="1">
    <citation type="submission" date="2020-08" db="EMBL/GenBank/DDBJ databases">
        <title>Sequencing the genomes of 1000 actinobacteria strains.</title>
        <authorList>
            <person name="Klenk H.-P."/>
        </authorList>
    </citation>
    <scope>NUCLEOTIDE SEQUENCE [LARGE SCALE GENOMIC DNA]</scope>
    <source>
        <strain evidence="8 9">DSM 44936</strain>
    </source>
</reference>
<dbReference type="InterPro" id="IPR001919">
    <property type="entry name" value="CBD2"/>
</dbReference>
<dbReference type="SUPFAM" id="SSF49265">
    <property type="entry name" value="Fibronectin type III"/>
    <property type="match status" value="1"/>
</dbReference>
<dbReference type="Pfam" id="PF00553">
    <property type="entry name" value="CBM_2"/>
    <property type="match status" value="1"/>
</dbReference>
<feature type="compositionally biased region" description="Pro residues" evidence="4">
    <location>
        <begin position="131"/>
        <end position="147"/>
    </location>
</feature>
<keyword evidence="2" id="KW-0378">Hydrolase</keyword>
<evidence type="ECO:0000256" key="1">
    <source>
        <dbReference type="ARBA" id="ARBA00023277"/>
    </source>
</evidence>